<evidence type="ECO:0000313" key="4">
    <source>
        <dbReference type="Proteomes" id="UP000286678"/>
    </source>
</evidence>
<keyword evidence="2" id="KW-0732">Signal</keyword>
<keyword evidence="1" id="KW-0472">Membrane</keyword>
<organism evidence="3 4">
    <name type="scientific">Pseudidiomarina aquimaris</name>
    <dbReference type="NCBI Taxonomy" id="641841"/>
    <lineage>
        <taxon>Bacteria</taxon>
        <taxon>Pseudomonadati</taxon>
        <taxon>Pseudomonadota</taxon>
        <taxon>Gammaproteobacteria</taxon>
        <taxon>Alteromonadales</taxon>
        <taxon>Idiomarinaceae</taxon>
        <taxon>Pseudidiomarina</taxon>
    </lineage>
</organism>
<proteinExistence type="predicted"/>
<dbReference type="Proteomes" id="UP000286678">
    <property type="component" value="Unassembled WGS sequence"/>
</dbReference>
<sequence length="131" mass="14544">MSYQNTKKMTFRLAIFTALWLLSTAAATFTASAYQDDNSVLKISLVLVNLIFGGLMIEANRRYILALDELQRKIHLQAMGITLGVTVIAGLAYSIADIGNLIATDAEFSHLLILMSLTYLLSLIIANRRYQ</sequence>
<feature type="transmembrane region" description="Helical" evidence="1">
    <location>
        <begin position="78"/>
        <end position="96"/>
    </location>
</feature>
<keyword evidence="1" id="KW-0812">Transmembrane</keyword>
<dbReference type="OrthoDB" id="1551090at2"/>
<accession>A0A432XFX4</accession>
<dbReference type="AlphaFoldDB" id="A0A432XFX4"/>
<feature type="chain" id="PRO_5019270337" evidence="2">
    <location>
        <begin position="34"/>
        <end position="131"/>
    </location>
</feature>
<feature type="signal peptide" evidence="2">
    <location>
        <begin position="1"/>
        <end position="33"/>
    </location>
</feature>
<keyword evidence="1" id="KW-1133">Transmembrane helix</keyword>
<protein>
    <submittedName>
        <fullName evidence="3">Uncharacterized protein</fullName>
    </submittedName>
</protein>
<evidence type="ECO:0000313" key="3">
    <source>
        <dbReference type="EMBL" id="RUO47658.1"/>
    </source>
</evidence>
<name>A0A432XFX4_9GAMM</name>
<dbReference type="EMBL" id="PIPT01000005">
    <property type="protein sequence ID" value="RUO47658.1"/>
    <property type="molecule type" value="Genomic_DNA"/>
</dbReference>
<evidence type="ECO:0000256" key="1">
    <source>
        <dbReference type="SAM" id="Phobius"/>
    </source>
</evidence>
<dbReference type="RefSeq" id="WP_126833808.1">
    <property type="nucleotide sequence ID" value="NZ_PIPT01000005.1"/>
</dbReference>
<feature type="transmembrane region" description="Helical" evidence="1">
    <location>
        <begin position="108"/>
        <end position="126"/>
    </location>
</feature>
<feature type="transmembrane region" description="Helical" evidence="1">
    <location>
        <begin position="40"/>
        <end position="57"/>
    </location>
</feature>
<reference evidence="4" key="1">
    <citation type="journal article" date="2018" name="Front. Microbiol.">
        <title>Genome-Based Analysis Reveals the Taxonomy and Diversity of the Family Idiomarinaceae.</title>
        <authorList>
            <person name="Liu Y."/>
            <person name="Lai Q."/>
            <person name="Shao Z."/>
        </authorList>
    </citation>
    <scope>NUCLEOTIDE SEQUENCE [LARGE SCALE GENOMIC DNA]</scope>
    <source>
        <strain evidence="4">SW15</strain>
    </source>
</reference>
<gene>
    <name evidence="3" type="ORF">CWE21_07365</name>
</gene>
<comment type="caution">
    <text evidence="3">The sequence shown here is derived from an EMBL/GenBank/DDBJ whole genome shotgun (WGS) entry which is preliminary data.</text>
</comment>
<evidence type="ECO:0000256" key="2">
    <source>
        <dbReference type="SAM" id="SignalP"/>
    </source>
</evidence>
<keyword evidence="4" id="KW-1185">Reference proteome</keyword>